<sequence length="87" mass="9953">MLKLEVFGVEIVEEIDETFLSQIVEIIAKFENPPVSFDAIRKHRSWQREWNTKSPASAALRQGLTQLVLSEKLGGNEAEGYFLFNKN</sequence>
<dbReference type="KEGG" id="bsen:DP114_18965"/>
<proteinExistence type="predicted"/>
<reference evidence="1 2" key="1">
    <citation type="submission" date="2018-06" db="EMBL/GenBank/DDBJ databases">
        <title>Comparative genomics of Brasilonema spp. strains.</title>
        <authorList>
            <person name="Alvarenga D.O."/>
            <person name="Fiore M.F."/>
            <person name="Varani A.M."/>
        </authorList>
    </citation>
    <scope>NUCLEOTIDE SEQUENCE [LARGE SCALE GENOMIC DNA]</scope>
    <source>
        <strain evidence="1 2">CENA114</strain>
    </source>
</reference>
<evidence type="ECO:0000313" key="1">
    <source>
        <dbReference type="EMBL" id="QDL09699.1"/>
    </source>
</evidence>
<dbReference type="Proteomes" id="UP000503129">
    <property type="component" value="Chromosome"/>
</dbReference>
<dbReference type="AlphaFoldDB" id="A0A856MHI0"/>
<organism evidence="1 2">
    <name type="scientific">Brasilonema sennae CENA114</name>
    <dbReference type="NCBI Taxonomy" id="415709"/>
    <lineage>
        <taxon>Bacteria</taxon>
        <taxon>Bacillati</taxon>
        <taxon>Cyanobacteriota</taxon>
        <taxon>Cyanophyceae</taxon>
        <taxon>Nostocales</taxon>
        <taxon>Scytonemataceae</taxon>
        <taxon>Brasilonema</taxon>
        <taxon>Bromeliae group (in: Brasilonema)</taxon>
    </lineage>
</organism>
<accession>A0A856MHI0</accession>
<gene>
    <name evidence="1" type="ORF">DP114_18965</name>
</gene>
<dbReference type="RefSeq" id="WP_169263999.1">
    <property type="nucleotide sequence ID" value="NZ_CAWOXK010000001.1"/>
</dbReference>
<evidence type="ECO:0000313" key="2">
    <source>
        <dbReference type="Proteomes" id="UP000503129"/>
    </source>
</evidence>
<keyword evidence="2" id="KW-1185">Reference proteome</keyword>
<name>A0A856MHI0_9CYAN</name>
<dbReference type="EMBL" id="CP030118">
    <property type="protein sequence ID" value="QDL09699.1"/>
    <property type="molecule type" value="Genomic_DNA"/>
</dbReference>
<protein>
    <submittedName>
        <fullName evidence="1">Uncharacterized protein</fullName>
    </submittedName>
</protein>